<evidence type="ECO:0000313" key="2">
    <source>
        <dbReference type="Proteomes" id="UP000310108"/>
    </source>
</evidence>
<organism evidence="1 2">
    <name type="scientific">Colletotrichum tanaceti</name>
    <dbReference type="NCBI Taxonomy" id="1306861"/>
    <lineage>
        <taxon>Eukaryota</taxon>
        <taxon>Fungi</taxon>
        <taxon>Dikarya</taxon>
        <taxon>Ascomycota</taxon>
        <taxon>Pezizomycotina</taxon>
        <taxon>Sordariomycetes</taxon>
        <taxon>Hypocreomycetidae</taxon>
        <taxon>Glomerellales</taxon>
        <taxon>Glomerellaceae</taxon>
        <taxon>Colletotrichum</taxon>
        <taxon>Colletotrichum destructivum species complex</taxon>
    </lineage>
</organism>
<evidence type="ECO:0000313" key="1">
    <source>
        <dbReference type="EMBL" id="TKW56916.1"/>
    </source>
</evidence>
<gene>
    <name evidence="1" type="ORF">CTA1_5478</name>
</gene>
<dbReference type="EMBL" id="PJEX01000055">
    <property type="protein sequence ID" value="TKW56916.1"/>
    <property type="molecule type" value="Genomic_DNA"/>
</dbReference>
<comment type="caution">
    <text evidence="1">The sequence shown here is derived from an EMBL/GenBank/DDBJ whole genome shotgun (WGS) entry which is preliminary data.</text>
</comment>
<reference evidence="1 2" key="1">
    <citation type="journal article" date="2019" name="PLoS ONE">
        <title>Comparative genome analysis indicates high evolutionary potential of pathogenicity genes in Colletotrichum tanaceti.</title>
        <authorList>
            <person name="Lelwala R.V."/>
            <person name="Korhonen P.K."/>
            <person name="Young N.D."/>
            <person name="Scott J.B."/>
            <person name="Ades P.A."/>
            <person name="Gasser R.B."/>
            <person name="Taylor P.W.J."/>
        </authorList>
    </citation>
    <scope>NUCLEOTIDE SEQUENCE [LARGE SCALE GENOMIC DNA]</scope>
    <source>
        <strain evidence="1">BRIP57314</strain>
    </source>
</reference>
<keyword evidence="2" id="KW-1185">Reference proteome</keyword>
<sequence>MKPYPYTTGNTQGFGVGPPPHSLNWANTVIDSWKAVRLLCAEHRVFLEISWVSSTYLRYLAPSWRKVATPKHARYVKLPWIPLALHVLVGTVELFRYYLQLAVTGEPPEPELTDLVLGLVMAAGSLHLAAHVRQGNIPPDPDDVPGDGGAAGARLGAGVPSPGSGGYGRAEGACRASGRRGDAFTAAVVASHPLALWEGDYPAGIPLFGAIMLALLAVDKWASRKLDGKPGFVPRVLAHCGLVTVKKEYFETASSGEKLE</sequence>
<name>A0A4V6DHK1_9PEZI</name>
<accession>A0A4V6DHK1</accession>
<protein>
    <submittedName>
        <fullName evidence="1">Uncharacterized protein</fullName>
    </submittedName>
</protein>
<dbReference type="AlphaFoldDB" id="A0A4V6DHK1"/>
<dbReference type="Proteomes" id="UP000310108">
    <property type="component" value="Unassembled WGS sequence"/>
</dbReference>
<proteinExistence type="predicted"/>